<keyword evidence="1" id="KW-0732">Signal</keyword>
<dbReference type="Pfam" id="PF17267">
    <property type="entry name" value="DUF5333"/>
    <property type="match status" value="1"/>
</dbReference>
<dbReference type="RefSeq" id="WP_149755085.1">
    <property type="nucleotide sequence ID" value="NZ_FOMS01000003.1"/>
</dbReference>
<evidence type="ECO:0000256" key="1">
    <source>
        <dbReference type="SAM" id="SignalP"/>
    </source>
</evidence>
<evidence type="ECO:0000313" key="2">
    <source>
        <dbReference type="EMBL" id="SFD81907.1"/>
    </source>
</evidence>
<gene>
    <name evidence="2" type="ORF">SAMN04515678_103180</name>
</gene>
<dbReference type="EMBL" id="FOMS01000003">
    <property type="protein sequence ID" value="SFD81907.1"/>
    <property type="molecule type" value="Genomic_DNA"/>
</dbReference>
<protein>
    <recommendedName>
        <fullName evidence="4">DUF5333 domain-containing protein</fullName>
    </recommendedName>
</protein>
<sequence length="141" mass="15361">MRTIVAPLIAPLVALSLAAGAVPAATQGQTPLRDVAEIDDSLLMVAIADDLRKTCDDIDARLIRAYSYLQKLKGMARDRGYSDDEIEDYVTSKAEKKRMEARGKAFLAARGVDRSDKGAYCTFGKQEIARGSQIGVLLRAR</sequence>
<reference evidence="2 3" key="1">
    <citation type="submission" date="2016-10" db="EMBL/GenBank/DDBJ databases">
        <authorList>
            <person name="Varghese N."/>
            <person name="Submissions S."/>
        </authorList>
    </citation>
    <scope>NUCLEOTIDE SEQUENCE [LARGE SCALE GENOMIC DNA]</scope>
    <source>
        <strain evidence="3">YIM D21,KCTC 23444,ACCC 10710</strain>
    </source>
</reference>
<accession>A0A1I1VFX9</accession>
<keyword evidence="3" id="KW-1185">Reference proteome</keyword>
<dbReference type="InterPro" id="IPR020349">
    <property type="entry name" value="Uncharacterised_14.7kDa"/>
</dbReference>
<dbReference type="AlphaFoldDB" id="A0A1I1VFX9"/>
<evidence type="ECO:0008006" key="4">
    <source>
        <dbReference type="Google" id="ProtNLM"/>
    </source>
</evidence>
<feature type="chain" id="PRO_5009301923" description="DUF5333 domain-containing protein" evidence="1">
    <location>
        <begin position="22"/>
        <end position="141"/>
    </location>
</feature>
<name>A0A1I1VFX9_9RHOB</name>
<evidence type="ECO:0000313" key="3">
    <source>
        <dbReference type="Proteomes" id="UP000325289"/>
    </source>
</evidence>
<organism evidence="2 3">
    <name type="scientific">Roseivivax sediminis</name>
    <dbReference type="NCBI Taxonomy" id="936889"/>
    <lineage>
        <taxon>Bacteria</taxon>
        <taxon>Pseudomonadati</taxon>
        <taxon>Pseudomonadota</taxon>
        <taxon>Alphaproteobacteria</taxon>
        <taxon>Rhodobacterales</taxon>
        <taxon>Roseobacteraceae</taxon>
        <taxon>Roseivivax</taxon>
    </lineage>
</organism>
<dbReference type="Proteomes" id="UP000325289">
    <property type="component" value="Unassembled WGS sequence"/>
</dbReference>
<feature type="signal peptide" evidence="1">
    <location>
        <begin position="1"/>
        <end position="21"/>
    </location>
</feature>
<dbReference type="OrthoDB" id="7658992at2"/>
<proteinExistence type="predicted"/>